<evidence type="ECO:0000313" key="2">
    <source>
        <dbReference type="EMBL" id="PIY62367.1"/>
    </source>
</evidence>
<feature type="region of interest" description="Disordered" evidence="1">
    <location>
        <begin position="1"/>
        <end position="29"/>
    </location>
</feature>
<gene>
    <name evidence="2" type="ORF">COY93_03045</name>
</gene>
<sequence length="116" mass="12322">MARQETHHLAEQERSDSRPDFGSAENEGREYALESFGHELESLAQTELTAATEKFGPGTVLSLAADESTDGLEELPGLCSRLAGLSDAEAVGNAHRLREAAARINVGLDGGPESED</sequence>
<dbReference type="Proteomes" id="UP000230973">
    <property type="component" value="Unassembled WGS sequence"/>
</dbReference>
<feature type="compositionally biased region" description="Basic and acidic residues" evidence="1">
    <location>
        <begin position="1"/>
        <end position="19"/>
    </location>
</feature>
<name>A0A2M7QAJ9_9BACT</name>
<accession>A0A2M7QAJ9</accession>
<proteinExistence type="predicted"/>
<organism evidence="2 3">
    <name type="scientific">Candidatus Uhrbacteria bacterium CG_4_10_14_0_8_um_filter_58_22</name>
    <dbReference type="NCBI Taxonomy" id="1975029"/>
    <lineage>
        <taxon>Bacteria</taxon>
        <taxon>Candidatus Uhriibacteriota</taxon>
    </lineage>
</organism>
<evidence type="ECO:0000256" key="1">
    <source>
        <dbReference type="SAM" id="MobiDB-lite"/>
    </source>
</evidence>
<dbReference type="EMBL" id="PFLC01000040">
    <property type="protein sequence ID" value="PIY62367.1"/>
    <property type="molecule type" value="Genomic_DNA"/>
</dbReference>
<comment type="caution">
    <text evidence="2">The sequence shown here is derived from an EMBL/GenBank/DDBJ whole genome shotgun (WGS) entry which is preliminary data.</text>
</comment>
<reference evidence="3" key="1">
    <citation type="submission" date="2017-09" db="EMBL/GenBank/DDBJ databases">
        <title>Depth-based differentiation of microbial function through sediment-hosted aquifers and enrichment of novel symbionts in the deep terrestrial subsurface.</title>
        <authorList>
            <person name="Probst A.J."/>
            <person name="Ladd B."/>
            <person name="Jarett J.K."/>
            <person name="Geller-Mcgrath D.E."/>
            <person name="Sieber C.M.K."/>
            <person name="Emerson J.B."/>
            <person name="Anantharaman K."/>
            <person name="Thomas B.C."/>
            <person name="Malmstrom R."/>
            <person name="Stieglmeier M."/>
            <person name="Klingl A."/>
            <person name="Woyke T."/>
            <person name="Ryan C.M."/>
            <person name="Banfield J.F."/>
        </authorList>
    </citation>
    <scope>NUCLEOTIDE SEQUENCE [LARGE SCALE GENOMIC DNA]</scope>
</reference>
<evidence type="ECO:0000313" key="3">
    <source>
        <dbReference type="Proteomes" id="UP000230973"/>
    </source>
</evidence>
<dbReference type="AlphaFoldDB" id="A0A2M7QAJ9"/>
<protein>
    <submittedName>
        <fullName evidence="2">Uncharacterized protein</fullName>
    </submittedName>
</protein>